<comment type="caution">
    <text evidence="1">The sequence shown here is derived from an EMBL/GenBank/DDBJ whole genome shotgun (WGS) entry which is preliminary data.</text>
</comment>
<keyword evidence="2" id="KW-1185">Reference proteome</keyword>
<dbReference type="AlphaFoldDB" id="A0AAD5TBP0"/>
<gene>
    <name evidence="1" type="ORF">HK100_005495</name>
</gene>
<sequence length="659" mass="73985">MIVVDGEQLRAIPGSSIVDHCPTCTLKVQPGKPCFGEAAMHRLAAALESITRRPPAFQTQDVLDVLGVGQISEAWLARMHNIKADSETYIEQIHGILFEEWFQIHECWRSTTAMRLIEEVTGALGASHLIVIPAKRTLITVTLLAEVVNRIGACCCTKWLDSTVPAILTTALTNSQMLLEIKNEISSQQAARQHEFDARIWTQVLLSLGSSFSCRCRRKSPPPRSISHVWGHGGQLCAPEESGRAVMYPSGKTAKVADRFHSKRDIGNAVAGPLWMDAFDVDQVDSAIKAKQVKTMYLKYLDADTFYVAEKLPEDLREAVRIVKEEELLKRAWVRQELILSNTYSILFINGDHISPKSLSWILLWKTIEDNANDTDAGEEALFLRMLLQKSSGVTNIGEIMREAECYYDEDLVVAAANVLQINLPNFTYGQGIAELLINVLNNTKNTAIFEGYINCCTAKTFAGIFGSEFDYSEEEHKQGLKFLTARSDYAVNVPPGKTLYLLESVSTVDGVQLSAKQQLWLSEEILKKTHTIPECMNMCHVNGTDVYKSTREAARTIGVPIELGKIVYEFFENDVWTTILWKDRSMPLGSWLVTLRKEKEKQGEEVFLALKDANELFFGIIVEFHGVNAEGVRKGTCVGGWWSSKMELRDWNFKLFID</sequence>
<accession>A0AAD5TBP0</accession>
<evidence type="ECO:0000313" key="2">
    <source>
        <dbReference type="Proteomes" id="UP001211907"/>
    </source>
</evidence>
<protein>
    <submittedName>
        <fullName evidence="1">Uncharacterized protein</fullName>
    </submittedName>
</protein>
<name>A0AAD5TBP0_9FUNG</name>
<dbReference type="EMBL" id="JADGJH010000257">
    <property type="protein sequence ID" value="KAJ3132286.1"/>
    <property type="molecule type" value="Genomic_DNA"/>
</dbReference>
<proteinExistence type="predicted"/>
<dbReference type="Proteomes" id="UP001211907">
    <property type="component" value="Unassembled WGS sequence"/>
</dbReference>
<evidence type="ECO:0000313" key="1">
    <source>
        <dbReference type="EMBL" id="KAJ3132286.1"/>
    </source>
</evidence>
<reference evidence="1" key="1">
    <citation type="submission" date="2020-05" db="EMBL/GenBank/DDBJ databases">
        <title>Phylogenomic resolution of chytrid fungi.</title>
        <authorList>
            <person name="Stajich J.E."/>
            <person name="Amses K."/>
            <person name="Simmons R."/>
            <person name="Seto K."/>
            <person name="Myers J."/>
            <person name="Bonds A."/>
            <person name="Quandt C.A."/>
            <person name="Barry K."/>
            <person name="Liu P."/>
            <person name="Grigoriev I."/>
            <person name="Longcore J.E."/>
            <person name="James T.Y."/>
        </authorList>
    </citation>
    <scope>NUCLEOTIDE SEQUENCE</scope>
    <source>
        <strain evidence="1">JEL0513</strain>
    </source>
</reference>
<organism evidence="1 2">
    <name type="scientific">Physocladia obscura</name>
    <dbReference type="NCBI Taxonomy" id="109957"/>
    <lineage>
        <taxon>Eukaryota</taxon>
        <taxon>Fungi</taxon>
        <taxon>Fungi incertae sedis</taxon>
        <taxon>Chytridiomycota</taxon>
        <taxon>Chytridiomycota incertae sedis</taxon>
        <taxon>Chytridiomycetes</taxon>
        <taxon>Chytridiales</taxon>
        <taxon>Chytriomycetaceae</taxon>
        <taxon>Physocladia</taxon>
    </lineage>
</organism>